<feature type="compositionally biased region" description="Polar residues" evidence="1">
    <location>
        <begin position="108"/>
        <end position="119"/>
    </location>
</feature>
<keyword evidence="2" id="KW-0812">Transmembrane</keyword>
<comment type="caution">
    <text evidence="3">The sequence shown here is derived from an EMBL/GenBank/DDBJ whole genome shotgun (WGS) entry which is preliminary data.</text>
</comment>
<reference evidence="3 4" key="1">
    <citation type="submission" date="2024-01" db="EMBL/GenBank/DDBJ databases">
        <title>A draft genome for the cacao thread blight pathogen Marasmiellus scandens.</title>
        <authorList>
            <person name="Baruah I.K."/>
            <person name="Leung J."/>
            <person name="Bukari Y."/>
            <person name="Amoako-Attah I."/>
            <person name="Meinhardt L.W."/>
            <person name="Bailey B.A."/>
            <person name="Cohen S.P."/>
        </authorList>
    </citation>
    <scope>NUCLEOTIDE SEQUENCE [LARGE SCALE GENOMIC DNA]</scope>
    <source>
        <strain evidence="3 4">GH-19</strain>
    </source>
</reference>
<feature type="transmembrane region" description="Helical" evidence="2">
    <location>
        <begin position="26"/>
        <end position="47"/>
    </location>
</feature>
<keyword evidence="4" id="KW-1185">Reference proteome</keyword>
<proteinExistence type="predicted"/>
<feature type="compositionally biased region" description="Basic and acidic residues" evidence="1">
    <location>
        <begin position="90"/>
        <end position="107"/>
    </location>
</feature>
<gene>
    <name evidence="3" type="ORF">VKT23_014349</name>
</gene>
<protein>
    <submittedName>
        <fullName evidence="3">Uncharacterized protein</fullName>
    </submittedName>
</protein>
<evidence type="ECO:0000256" key="1">
    <source>
        <dbReference type="SAM" id="MobiDB-lite"/>
    </source>
</evidence>
<organism evidence="3 4">
    <name type="scientific">Marasmiellus scandens</name>
    <dbReference type="NCBI Taxonomy" id="2682957"/>
    <lineage>
        <taxon>Eukaryota</taxon>
        <taxon>Fungi</taxon>
        <taxon>Dikarya</taxon>
        <taxon>Basidiomycota</taxon>
        <taxon>Agaricomycotina</taxon>
        <taxon>Agaricomycetes</taxon>
        <taxon>Agaricomycetidae</taxon>
        <taxon>Agaricales</taxon>
        <taxon>Marasmiineae</taxon>
        <taxon>Omphalotaceae</taxon>
        <taxon>Marasmiellus</taxon>
    </lineage>
</organism>
<keyword evidence="2" id="KW-0472">Membrane</keyword>
<dbReference type="Proteomes" id="UP001498398">
    <property type="component" value="Unassembled WGS sequence"/>
</dbReference>
<evidence type="ECO:0000313" key="3">
    <source>
        <dbReference type="EMBL" id="KAK7446654.1"/>
    </source>
</evidence>
<dbReference type="EMBL" id="JBANRG010000043">
    <property type="protein sequence ID" value="KAK7446654.1"/>
    <property type="molecule type" value="Genomic_DNA"/>
</dbReference>
<name>A0ABR1J0Q5_9AGAR</name>
<feature type="region of interest" description="Disordered" evidence="1">
    <location>
        <begin position="90"/>
        <end position="119"/>
    </location>
</feature>
<keyword evidence="2" id="KW-1133">Transmembrane helix</keyword>
<sequence length="190" mass="21603">MVESDEWPGKHMSCNGEATLEINPTVIIIGATLGGISFIIIVSFILLRWRRKKHRGKSSHWKIGDVPYSIRHDATISRQEKAFAELARIPEHSHQQASERPRSRALSESDSTFTARQQNIRSEADDLRRQLRTIQRAQETMVTSNDINDLKNTLAVMMAHIQRLDRQSGSDWARGLTDEALPDYVMVARG</sequence>
<evidence type="ECO:0000256" key="2">
    <source>
        <dbReference type="SAM" id="Phobius"/>
    </source>
</evidence>
<evidence type="ECO:0000313" key="4">
    <source>
        <dbReference type="Proteomes" id="UP001498398"/>
    </source>
</evidence>
<accession>A0ABR1J0Q5</accession>